<sequence length="340" mass="39831">MNNNGSFIDAHVYTLIIDFIIRLLCAQRKLPQKQCIDTTGLYLELNLQTAMDPNQMRALDQCHPDILRDVDIDKQFLLRMYIDNIITQAQSDEIEQETTRRAKASKLLEVLPRRGPSCFRQFVNKLRQDYPWIAEKLDTEHEKAKREIPKDINTKLLDVYNNQLCRLVHGLYDQSSVLPSETHPEYLVNQISDSVRILHSRCYRSLGISLRDQDPIMTCLSLSQLIDRKVHCLQNSLTEMKWSLHEEKKKKNKSNIIVLDQKYEKEITKTKKALEKQKEANKKLESSLKVKTKQILSLSRESTTLQTQNQQLKERVQELESALVYQRQSSQVSMITEWKM</sequence>
<organism evidence="3 4">
    <name type="scientific">Mytilus edulis</name>
    <name type="common">Blue mussel</name>
    <dbReference type="NCBI Taxonomy" id="6550"/>
    <lineage>
        <taxon>Eukaryota</taxon>
        <taxon>Metazoa</taxon>
        <taxon>Spiralia</taxon>
        <taxon>Lophotrochozoa</taxon>
        <taxon>Mollusca</taxon>
        <taxon>Bivalvia</taxon>
        <taxon>Autobranchia</taxon>
        <taxon>Pteriomorphia</taxon>
        <taxon>Mytilida</taxon>
        <taxon>Mytiloidea</taxon>
        <taxon>Mytilidae</taxon>
        <taxon>Mytilinae</taxon>
        <taxon>Mytilus</taxon>
    </lineage>
</organism>
<dbReference type="GO" id="GO:0070513">
    <property type="term" value="F:death domain binding"/>
    <property type="evidence" value="ECO:0007669"/>
    <property type="project" value="InterPro"/>
</dbReference>
<feature type="domain" description="CARD" evidence="2">
    <location>
        <begin position="51"/>
        <end position="141"/>
    </location>
</feature>
<dbReference type="AlphaFoldDB" id="A0A8S3S025"/>
<evidence type="ECO:0000256" key="1">
    <source>
        <dbReference type="SAM" id="Coils"/>
    </source>
</evidence>
<dbReference type="PROSITE" id="PS50209">
    <property type="entry name" value="CARD"/>
    <property type="match status" value="1"/>
</dbReference>
<accession>A0A8S3S025</accession>
<dbReference type="Gene3D" id="1.10.533.10">
    <property type="entry name" value="Death Domain, Fas"/>
    <property type="match status" value="1"/>
</dbReference>
<feature type="coiled-coil region" evidence="1">
    <location>
        <begin position="260"/>
        <end position="329"/>
    </location>
</feature>
<dbReference type="InterPro" id="IPR011029">
    <property type="entry name" value="DEATH-like_dom_sf"/>
</dbReference>
<dbReference type="PANTHER" id="PTHR15034">
    <property type="entry name" value="DEATH DOMAIN-CONTAINING PROTEIN CRADD"/>
    <property type="match status" value="1"/>
</dbReference>
<gene>
    <name evidence="3" type="ORF">MEDL_25942</name>
</gene>
<dbReference type="EMBL" id="CAJPWZ010001282">
    <property type="protein sequence ID" value="CAG2211937.1"/>
    <property type="molecule type" value="Genomic_DNA"/>
</dbReference>
<dbReference type="InterPro" id="IPR001315">
    <property type="entry name" value="CARD"/>
</dbReference>
<evidence type="ECO:0000313" key="4">
    <source>
        <dbReference type="Proteomes" id="UP000683360"/>
    </source>
</evidence>
<evidence type="ECO:0000313" key="3">
    <source>
        <dbReference type="EMBL" id="CAG2211937.1"/>
    </source>
</evidence>
<dbReference type="OrthoDB" id="6089348at2759"/>
<dbReference type="SUPFAM" id="SSF47986">
    <property type="entry name" value="DEATH domain"/>
    <property type="match status" value="1"/>
</dbReference>
<dbReference type="InterPro" id="IPR037939">
    <property type="entry name" value="CRADD"/>
</dbReference>
<name>A0A8S3S025_MYTED</name>
<comment type="caution">
    <text evidence="3">The sequence shown here is derived from an EMBL/GenBank/DDBJ whole genome shotgun (WGS) entry which is preliminary data.</text>
</comment>
<dbReference type="GO" id="GO:0042981">
    <property type="term" value="P:regulation of apoptotic process"/>
    <property type="evidence" value="ECO:0007669"/>
    <property type="project" value="InterPro"/>
</dbReference>
<keyword evidence="4" id="KW-1185">Reference proteome</keyword>
<dbReference type="GO" id="GO:0002020">
    <property type="term" value="F:protease binding"/>
    <property type="evidence" value="ECO:0007669"/>
    <property type="project" value="InterPro"/>
</dbReference>
<protein>
    <recommendedName>
        <fullName evidence="2">CARD domain-containing protein</fullName>
    </recommendedName>
</protein>
<dbReference type="PANTHER" id="PTHR15034:SF5">
    <property type="entry name" value="DEATH DOMAIN-CONTAINING PROTEIN CRADD"/>
    <property type="match status" value="1"/>
</dbReference>
<dbReference type="Pfam" id="PF00619">
    <property type="entry name" value="CARD"/>
    <property type="match status" value="1"/>
</dbReference>
<keyword evidence="1" id="KW-0175">Coiled coil</keyword>
<dbReference type="CDD" id="cd01671">
    <property type="entry name" value="CARD"/>
    <property type="match status" value="1"/>
</dbReference>
<reference evidence="3" key="1">
    <citation type="submission" date="2021-03" db="EMBL/GenBank/DDBJ databases">
        <authorList>
            <person name="Bekaert M."/>
        </authorList>
    </citation>
    <scope>NUCLEOTIDE SEQUENCE</scope>
</reference>
<proteinExistence type="predicted"/>
<evidence type="ECO:0000259" key="2">
    <source>
        <dbReference type="PROSITE" id="PS50209"/>
    </source>
</evidence>
<dbReference type="Proteomes" id="UP000683360">
    <property type="component" value="Unassembled WGS sequence"/>
</dbReference>